<dbReference type="EnsemblMetazoa" id="GMOY011452-RA">
    <property type="protein sequence ID" value="GMOY011452-PA"/>
    <property type="gene ID" value="GMOY011452"/>
</dbReference>
<dbReference type="Pfam" id="PF00400">
    <property type="entry name" value="WD40"/>
    <property type="match status" value="1"/>
</dbReference>
<evidence type="ECO:0000313" key="5">
    <source>
        <dbReference type="Proteomes" id="UP000092444"/>
    </source>
</evidence>
<dbReference type="InterPro" id="IPR020472">
    <property type="entry name" value="WD40_PAC1"/>
</dbReference>
<sequence>MRPVTEFRCDVVHVVSDSLDKNLRLYDVNTHTENVVCDHYAPIRCVEYANWVNGIPTGSWDKTVKLWDMPEKHCVVIYEQCHGKIYSMSENEEKLLVATSDRAVLIWDLRKMEEYVMKRESSLKYQTFCIRLCPNKEGYVMSSIEGRVAFEYLDPDPEIQKLKFAFKCHRNKQGITEHIYLHS</sequence>
<organism evidence="4 5">
    <name type="scientific">Glossina morsitans morsitans</name>
    <name type="common">Savannah tsetse fly</name>
    <dbReference type="NCBI Taxonomy" id="37546"/>
    <lineage>
        <taxon>Eukaryota</taxon>
        <taxon>Metazoa</taxon>
        <taxon>Ecdysozoa</taxon>
        <taxon>Arthropoda</taxon>
        <taxon>Hexapoda</taxon>
        <taxon>Insecta</taxon>
        <taxon>Pterygota</taxon>
        <taxon>Neoptera</taxon>
        <taxon>Endopterygota</taxon>
        <taxon>Diptera</taxon>
        <taxon>Brachycera</taxon>
        <taxon>Muscomorpha</taxon>
        <taxon>Hippoboscoidea</taxon>
        <taxon>Glossinidae</taxon>
        <taxon>Glossina</taxon>
    </lineage>
</organism>
<accession>A0A1B0GDS8</accession>
<name>A0A1B0GDS8_GLOMM</name>
<dbReference type="AlphaFoldDB" id="A0A1B0GDS8"/>
<dbReference type="PANTHER" id="PTHR10971">
    <property type="entry name" value="MRNA EXPORT FACTOR AND BUB3"/>
    <property type="match status" value="1"/>
</dbReference>
<feature type="repeat" description="WD" evidence="3">
    <location>
        <begin position="36"/>
        <end position="77"/>
    </location>
</feature>
<evidence type="ECO:0000256" key="3">
    <source>
        <dbReference type="PROSITE-ProRule" id="PRU00221"/>
    </source>
</evidence>
<dbReference type="InterPro" id="IPR015943">
    <property type="entry name" value="WD40/YVTN_repeat-like_dom_sf"/>
</dbReference>
<dbReference type="PhylomeDB" id="A0A1B0GDS8"/>
<dbReference type="Gene3D" id="2.130.10.10">
    <property type="entry name" value="YVTN repeat-like/Quinoprotein amine dehydrogenase"/>
    <property type="match status" value="1"/>
</dbReference>
<dbReference type="VEuPathDB" id="VectorBase:GMOY011452"/>
<proteinExistence type="predicted"/>
<evidence type="ECO:0000256" key="2">
    <source>
        <dbReference type="ARBA" id="ARBA00022737"/>
    </source>
</evidence>
<dbReference type="Proteomes" id="UP000092444">
    <property type="component" value="Unassembled WGS sequence"/>
</dbReference>
<dbReference type="PRINTS" id="PR00320">
    <property type="entry name" value="GPROTEINBRPT"/>
</dbReference>
<protein>
    <submittedName>
        <fullName evidence="4">Uncharacterized protein</fullName>
    </submittedName>
</protein>
<dbReference type="SUPFAM" id="SSF50978">
    <property type="entry name" value="WD40 repeat-like"/>
    <property type="match status" value="1"/>
</dbReference>
<reference evidence="4" key="1">
    <citation type="submission" date="2020-05" db="UniProtKB">
        <authorList>
            <consortium name="EnsemblMetazoa"/>
        </authorList>
    </citation>
    <scope>IDENTIFICATION</scope>
    <source>
        <strain evidence="4">Yale</strain>
    </source>
</reference>
<evidence type="ECO:0000313" key="4">
    <source>
        <dbReference type="EnsemblMetazoa" id="GMOY011452-PA"/>
    </source>
</evidence>
<keyword evidence="5" id="KW-1185">Reference proteome</keyword>
<dbReference type="InterPro" id="IPR001680">
    <property type="entry name" value="WD40_rpt"/>
</dbReference>
<dbReference type="PROSITE" id="PS50082">
    <property type="entry name" value="WD_REPEATS_2"/>
    <property type="match status" value="1"/>
</dbReference>
<dbReference type="STRING" id="37546.A0A1B0GDS8"/>
<evidence type="ECO:0000256" key="1">
    <source>
        <dbReference type="ARBA" id="ARBA00022574"/>
    </source>
</evidence>
<dbReference type="EMBL" id="CCAG010012023">
    <property type="status" value="NOT_ANNOTATED_CDS"/>
    <property type="molecule type" value="Genomic_DNA"/>
</dbReference>
<keyword evidence="2" id="KW-0677">Repeat</keyword>
<dbReference type="InterPro" id="IPR036322">
    <property type="entry name" value="WD40_repeat_dom_sf"/>
</dbReference>
<keyword evidence="1 3" id="KW-0853">WD repeat</keyword>